<evidence type="ECO:0000313" key="2">
    <source>
        <dbReference type="Proteomes" id="UP000315914"/>
    </source>
</evidence>
<gene>
    <name evidence="1" type="ORF">FBZ95_106455</name>
</gene>
<reference evidence="1 2" key="1">
    <citation type="submission" date="2019-06" db="EMBL/GenBank/DDBJ databases">
        <title>Genomic Encyclopedia of Type Strains, Phase IV (KMG-V): Genome sequencing to study the core and pangenomes of soil and plant-associated prokaryotes.</title>
        <authorList>
            <person name="Whitman W."/>
        </authorList>
    </citation>
    <scope>NUCLEOTIDE SEQUENCE [LARGE SCALE GENOMIC DNA]</scope>
    <source>
        <strain evidence="1 2">BR 10556</strain>
    </source>
</reference>
<accession>A0A560JWL2</accession>
<evidence type="ECO:0000313" key="1">
    <source>
        <dbReference type="EMBL" id="TWB72740.1"/>
    </source>
</evidence>
<proteinExistence type="predicted"/>
<dbReference type="RefSeq" id="WP_080136457.1">
    <property type="nucleotide sequence ID" value="NZ_LWIG01000012.1"/>
</dbReference>
<protein>
    <submittedName>
        <fullName evidence="1">Uncharacterized protein</fullName>
    </submittedName>
</protein>
<sequence>MIIECLDGGAVRLTEPFDFRKFKLILRVDVRTDTQRWNGITFLDDREALVSIDLVPTLPGRPDDASWDQGYAVMVAKAREHGWIDAEREAIRAHIERAP</sequence>
<dbReference type="Proteomes" id="UP000315914">
    <property type="component" value="Unassembled WGS sequence"/>
</dbReference>
<dbReference type="EMBL" id="VITW01000006">
    <property type="protein sequence ID" value="TWB72740.1"/>
    <property type="molecule type" value="Genomic_DNA"/>
</dbReference>
<dbReference type="OrthoDB" id="8448203at2"/>
<organism evidence="1 2">
    <name type="scientific">Bradyrhizobium sacchari</name>
    <dbReference type="NCBI Taxonomy" id="1399419"/>
    <lineage>
        <taxon>Bacteria</taxon>
        <taxon>Pseudomonadati</taxon>
        <taxon>Pseudomonadota</taxon>
        <taxon>Alphaproteobacteria</taxon>
        <taxon>Hyphomicrobiales</taxon>
        <taxon>Nitrobacteraceae</taxon>
        <taxon>Bradyrhizobium</taxon>
    </lineage>
</organism>
<name>A0A560JWL2_9BRAD</name>
<dbReference type="AlphaFoldDB" id="A0A560JWL2"/>
<comment type="caution">
    <text evidence="1">The sequence shown here is derived from an EMBL/GenBank/DDBJ whole genome shotgun (WGS) entry which is preliminary data.</text>
</comment>
<keyword evidence="2" id="KW-1185">Reference proteome</keyword>
<dbReference type="STRING" id="1399419.A5906_34860"/>